<gene>
    <name evidence="12 14" type="primary">murA</name>
    <name evidence="14" type="ORF">E7512_05680</name>
</gene>
<evidence type="ECO:0000256" key="11">
    <source>
        <dbReference type="ARBA" id="ARBA00047527"/>
    </source>
</evidence>
<comment type="catalytic activity">
    <reaction evidence="11 12">
        <text>phosphoenolpyruvate + UDP-N-acetyl-alpha-D-glucosamine = UDP-N-acetyl-3-O-(1-carboxyvinyl)-alpha-D-glucosamine + phosphate</text>
        <dbReference type="Rhea" id="RHEA:18681"/>
        <dbReference type="ChEBI" id="CHEBI:43474"/>
        <dbReference type="ChEBI" id="CHEBI:57705"/>
        <dbReference type="ChEBI" id="CHEBI:58702"/>
        <dbReference type="ChEBI" id="CHEBI:68483"/>
        <dbReference type="EC" id="2.5.1.7"/>
    </reaction>
</comment>
<dbReference type="GO" id="GO:0005737">
    <property type="term" value="C:cytoplasm"/>
    <property type="evidence" value="ECO:0007669"/>
    <property type="project" value="UniProtKB-SubCell"/>
</dbReference>
<dbReference type="GO" id="GO:0051301">
    <property type="term" value="P:cell division"/>
    <property type="evidence" value="ECO:0007669"/>
    <property type="project" value="UniProtKB-KW"/>
</dbReference>
<feature type="binding site" evidence="12">
    <location>
        <begin position="121"/>
        <end position="125"/>
    </location>
    <ligand>
        <name>UDP-N-acetyl-alpha-D-glucosamine</name>
        <dbReference type="ChEBI" id="CHEBI:57705"/>
    </ligand>
</feature>
<feature type="binding site" evidence="12">
    <location>
        <position position="92"/>
    </location>
    <ligand>
        <name>UDP-N-acetyl-alpha-D-glucosamine</name>
        <dbReference type="ChEBI" id="CHEBI:57705"/>
    </ligand>
</feature>
<keyword evidence="9 12" id="KW-0961">Cell wall biogenesis/degradation</keyword>
<keyword evidence="12" id="KW-0670">Pyruvate</keyword>
<dbReference type="HAMAP" id="MF_00111">
    <property type="entry name" value="MurA"/>
    <property type="match status" value="1"/>
</dbReference>
<dbReference type="InterPro" id="IPR050068">
    <property type="entry name" value="MurA_subfamily"/>
</dbReference>
<dbReference type="GO" id="GO:0008360">
    <property type="term" value="P:regulation of cell shape"/>
    <property type="evidence" value="ECO:0007669"/>
    <property type="project" value="UniProtKB-KW"/>
</dbReference>
<dbReference type="SUPFAM" id="SSF55205">
    <property type="entry name" value="EPT/RTPC-like"/>
    <property type="match status" value="1"/>
</dbReference>
<evidence type="ECO:0000313" key="15">
    <source>
        <dbReference type="Proteomes" id="UP000754750"/>
    </source>
</evidence>
<dbReference type="GO" id="GO:0019277">
    <property type="term" value="P:UDP-N-acetylgalactosamine biosynthetic process"/>
    <property type="evidence" value="ECO:0007669"/>
    <property type="project" value="InterPro"/>
</dbReference>
<dbReference type="NCBIfam" id="TIGR01072">
    <property type="entry name" value="murA"/>
    <property type="match status" value="1"/>
</dbReference>
<dbReference type="CDD" id="cd01555">
    <property type="entry name" value="UdpNAET"/>
    <property type="match status" value="1"/>
</dbReference>
<evidence type="ECO:0000256" key="5">
    <source>
        <dbReference type="ARBA" id="ARBA00022679"/>
    </source>
</evidence>
<dbReference type="InterPro" id="IPR036968">
    <property type="entry name" value="Enolpyruvate_Tfrase_sf"/>
</dbReference>
<name>A0A928KQU5_9FIRM</name>
<comment type="similarity">
    <text evidence="10 12">Belongs to the EPSP synthase family. MurA subfamily.</text>
</comment>
<dbReference type="NCBIfam" id="NF006873">
    <property type="entry name" value="PRK09369.1"/>
    <property type="match status" value="1"/>
</dbReference>
<dbReference type="PANTHER" id="PTHR43783">
    <property type="entry name" value="UDP-N-ACETYLGLUCOSAMINE 1-CARBOXYVINYLTRANSFERASE"/>
    <property type="match status" value="1"/>
</dbReference>
<dbReference type="EMBL" id="SVNY01000002">
    <property type="protein sequence ID" value="MBE6833062.1"/>
    <property type="molecule type" value="Genomic_DNA"/>
</dbReference>
<evidence type="ECO:0000259" key="13">
    <source>
        <dbReference type="Pfam" id="PF00275"/>
    </source>
</evidence>
<comment type="pathway">
    <text evidence="2 12">Cell wall biogenesis; peptidoglycan biosynthesis.</text>
</comment>
<dbReference type="GO" id="GO:0071555">
    <property type="term" value="P:cell wall organization"/>
    <property type="evidence" value="ECO:0007669"/>
    <property type="project" value="UniProtKB-KW"/>
</dbReference>
<comment type="function">
    <text evidence="12">Cell wall formation. Adds enolpyruvyl to UDP-N-acetylglucosamine.</text>
</comment>
<dbReference type="PANTHER" id="PTHR43783:SF1">
    <property type="entry name" value="UDP-N-ACETYLGLUCOSAMINE 1-CARBOXYVINYLTRANSFERASE"/>
    <property type="match status" value="1"/>
</dbReference>
<evidence type="ECO:0000256" key="10">
    <source>
        <dbReference type="ARBA" id="ARBA00038367"/>
    </source>
</evidence>
<dbReference type="Proteomes" id="UP000754750">
    <property type="component" value="Unassembled WGS sequence"/>
</dbReference>
<dbReference type="InterPro" id="IPR001986">
    <property type="entry name" value="Enolpyruvate_Tfrase_dom"/>
</dbReference>
<evidence type="ECO:0000256" key="6">
    <source>
        <dbReference type="ARBA" id="ARBA00022960"/>
    </source>
</evidence>
<dbReference type="AlphaFoldDB" id="A0A928KQU5"/>
<evidence type="ECO:0000256" key="9">
    <source>
        <dbReference type="ARBA" id="ARBA00023316"/>
    </source>
</evidence>
<dbReference type="Gene3D" id="3.65.10.10">
    <property type="entry name" value="Enolpyruvate transferase domain"/>
    <property type="match status" value="2"/>
</dbReference>
<dbReference type="GO" id="GO:0008760">
    <property type="term" value="F:UDP-N-acetylglucosamine 1-carboxyvinyltransferase activity"/>
    <property type="evidence" value="ECO:0007669"/>
    <property type="project" value="UniProtKB-UniRule"/>
</dbReference>
<protein>
    <recommendedName>
        <fullName evidence="12">UDP-N-acetylglucosamine 1-carboxyvinyltransferase</fullName>
        <ecNumber evidence="12">2.5.1.7</ecNumber>
    </recommendedName>
    <alternativeName>
        <fullName evidence="12">Enoylpyruvate transferase</fullName>
    </alternativeName>
    <alternativeName>
        <fullName evidence="12">UDP-N-acetylglucosamine enolpyruvyl transferase</fullName>
        <shortName evidence="12">EPT</shortName>
    </alternativeName>
</protein>
<keyword evidence="7 12" id="KW-0573">Peptidoglycan synthesis</keyword>
<feature type="active site" description="Proton donor" evidence="12">
    <location>
        <position position="116"/>
    </location>
</feature>
<evidence type="ECO:0000313" key="14">
    <source>
        <dbReference type="EMBL" id="MBE6833062.1"/>
    </source>
</evidence>
<keyword evidence="8 12" id="KW-0131">Cell cycle</keyword>
<evidence type="ECO:0000256" key="3">
    <source>
        <dbReference type="ARBA" id="ARBA00022490"/>
    </source>
</evidence>
<dbReference type="Pfam" id="PF00275">
    <property type="entry name" value="EPSP_synthase"/>
    <property type="match status" value="1"/>
</dbReference>
<comment type="caution">
    <text evidence="12">Lacks conserved residue(s) required for the propagation of feature annotation.</text>
</comment>
<dbReference type="InterPro" id="IPR005750">
    <property type="entry name" value="UDP_GlcNAc_COvinyl_MurA"/>
</dbReference>
<accession>A0A928KQU5</accession>
<keyword evidence="5 12" id="KW-0808">Transferase</keyword>
<feature type="binding site" evidence="12">
    <location>
        <begin position="22"/>
        <end position="23"/>
    </location>
    <ligand>
        <name>phosphoenolpyruvate</name>
        <dbReference type="ChEBI" id="CHEBI:58702"/>
    </ligand>
</feature>
<feature type="binding site" evidence="12">
    <location>
        <position position="328"/>
    </location>
    <ligand>
        <name>UDP-N-acetyl-alpha-D-glucosamine</name>
        <dbReference type="ChEBI" id="CHEBI:57705"/>
    </ligand>
</feature>
<proteinExistence type="inferred from homology"/>
<evidence type="ECO:0000256" key="8">
    <source>
        <dbReference type="ARBA" id="ARBA00023306"/>
    </source>
</evidence>
<keyword evidence="3 12" id="KW-0963">Cytoplasm</keyword>
<feature type="binding site" evidence="12">
    <location>
        <position position="306"/>
    </location>
    <ligand>
        <name>UDP-N-acetyl-alpha-D-glucosamine</name>
        <dbReference type="ChEBI" id="CHEBI:57705"/>
    </ligand>
</feature>
<comment type="subcellular location">
    <subcellularLocation>
        <location evidence="1 12">Cytoplasm</location>
    </subcellularLocation>
</comment>
<evidence type="ECO:0000256" key="12">
    <source>
        <dbReference type="HAMAP-Rule" id="MF_00111"/>
    </source>
</evidence>
<reference evidence="14" key="1">
    <citation type="submission" date="2019-04" db="EMBL/GenBank/DDBJ databases">
        <title>Evolution of Biomass-Degrading Anaerobic Consortia Revealed by Metagenomics.</title>
        <authorList>
            <person name="Peng X."/>
        </authorList>
    </citation>
    <scope>NUCLEOTIDE SEQUENCE</scope>
    <source>
        <strain evidence="14">SIG551</strain>
    </source>
</reference>
<comment type="caution">
    <text evidence="14">The sequence shown here is derived from an EMBL/GenBank/DDBJ whole genome shotgun (WGS) entry which is preliminary data.</text>
</comment>
<dbReference type="GO" id="GO:0009252">
    <property type="term" value="P:peptidoglycan biosynthetic process"/>
    <property type="evidence" value="ECO:0007669"/>
    <property type="project" value="UniProtKB-UniRule"/>
</dbReference>
<feature type="domain" description="Enolpyruvate transferase" evidence="13">
    <location>
        <begin position="7"/>
        <end position="404"/>
    </location>
</feature>
<evidence type="ECO:0000256" key="1">
    <source>
        <dbReference type="ARBA" id="ARBA00004496"/>
    </source>
</evidence>
<evidence type="ECO:0000256" key="7">
    <source>
        <dbReference type="ARBA" id="ARBA00022984"/>
    </source>
</evidence>
<keyword evidence="4 12" id="KW-0132">Cell division</keyword>
<feature type="modified residue" description="2-(S-cysteinyl)pyruvic acid O-phosphothioketal" evidence="12">
    <location>
        <position position="116"/>
    </location>
</feature>
<organism evidence="14 15">
    <name type="scientific">Faecalispora sporosphaeroides</name>
    <dbReference type="NCBI Taxonomy" id="1549"/>
    <lineage>
        <taxon>Bacteria</taxon>
        <taxon>Bacillati</taxon>
        <taxon>Bacillota</taxon>
        <taxon>Clostridia</taxon>
        <taxon>Eubacteriales</taxon>
        <taxon>Oscillospiraceae</taxon>
        <taxon>Faecalispora</taxon>
    </lineage>
</organism>
<evidence type="ECO:0000256" key="4">
    <source>
        <dbReference type="ARBA" id="ARBA00022618"/>
    </source>
</evidence>
<dbReference type="InterPro" id="IPR013792">
    <property type="entry name" value="RNA3'P_cycl/enolpyr_Trfase_a/b"/>
</dbReference>
<evidence type="ECO:0000256" key="2">
    <source>
        <dbReference type="ARBA" id="ARBA00004752"/>
    </source>
</evidence>
<sequence length="418" mass="44196">MAKFLIEGHKRLQGEILVHGAKNSTLPILAASMLCNTETVLHNCPVLSDVETCAKILRYLGCRVIRSGGDVTIDSSGIIHSDIPDYLMREMRSSIVFLGAIVARTGRAKLSFPGGCELGPRPIDLHLAALRRMGVEIEEDHGCLNCSAPGGLKGAKIGFSFPSVGATENVMIAAVCAKGTTVITNAAREPEICDLANFLNACGAKIRGAGESTIMIEGVAKLSGCEHSVIPDRIAAATYMAAAAATGSTLLISRIDPRHLEPMIPVFEESGCGLMFCEDELKITAPQRLQPVKSVRTMPYPGFPTDAQAPVMAMTALANGTSVFVENIFESRYKHVGELLRLGANIKVEGRVAVVQGVPRLSGASVESPDLRGGAALVIAGLAAEGITQVEGLRHIDRGYEQMELSLAAVGASIQRIV</sequence>
<dbReference type="EC" id="2.5.1.7" evidence="12"/>
<keyword evidence="6 12" id="KW-0133">Cell shape</keyword>